<dbReference type="EMBL" id="DUJO01000037">
    <property type="protein sequence ID" value="HII74274.1"/>
    <property type="molecule type" value="Genomic_DNA"/>
</dbReference>
<protein>
    <submittedName>
        <fullName evidence="1">IS5/IS1182 family transposase</fullName>
    </submittedName>
</protein>
<gene>
    <name evidence="1" type="ORF">HA332_07850</name>
</gene>
<sequence length="58" mass="6898">KSSLHWFVHKFSDRIKDLLLKVFKLESLVEEEQLPTHHLLAEFGRDIRLLDSFPVELP</sequence>
<evidence type="ECO:0000313" key="1">
    <source>
        <dbReference type="EMBL" id="HII74274.1"/>
    </source>
</evidence>
<dbReference type="AlphaFoldDB" id="A0A832TE62"/>
<proteinExistence type="predicted"/>
<comment type="caution">
    <text evidence="1">The sequence shown here is derived from an EMBL/GenBank/DDBJ whole genome shotgun (WGS) entry which is preliminary data.</text>
</comment>
<name>A0A832TE62_9CREN</name>
<feature type="non-terminal residue" evidence="1">
    <location>
        <position position="1"/>
    </location>
</feature>
<evidence type="ECO:0000313" key="2">
    <source>
        <dbReference type="Proteomes" id="UP000646844"/>
    </source>
</evidence>
<dbReference type="Proteomes" id="UP000646844">
    <property type="component" value="Unassembled WGS sequence"/>
</dbReference>
<organism evidence="1 2">
    <name type="scientific">Sulfurisphaera tokodaii</name>
    <dbReference type="NCBI Taxonomy" id="111955"/>
    <lineage>
        <taxon>Archaea</taxon>
        <taxon>Thermoproteota</taxon>
        <taxon>Thermoprotei</taxon>
        <taxon>Sulfolobales</taxon>
        <taxon>Sulfolobaceae</taxon>
        <taxon>Sulfurisphaera</taxon>
    </lineage>
</organism>
<feature type="non-terminal residue" evidence="1">
    <location>
        <position position="58"/>
    </location>
</feature>
<reference evidence="1" key="1">
    <citation type="journal article" date="2020" name="bioRxiv">
        <title>A rank-normalized archaeal taxonomy based on genome phylogeny resolves widespread incomplete and uneven classifications.</title>
        <authorList>
            <person name="Rinke C."/>
            <person name="Chuvochina M."/>
            <person name="Mussig A.J."/>
            <person name="Chaumeil P.-A."/>
            <person name="Waite D.W."/>
            <person name="Whitman W.B."/>
            <person name="Parks D.H."/>
            <person name="Hugenholtz P."/>
        </authorList>
    </citation>
    <scope>NUCLEOTIDE SEQUENCE</scope>
    <source>
        <strain evidence="1">UBA8838</strain>
    </source>
</reference>
<accession>A0A832TE62</accession>